<dbReference type="PANTHER" id="PTHR35385">
    <property type="entry name" value="PROTEIN B, PUTATIVE-RELATED-RELATED"/>
    <property type="match status" value="1"/>
</dbReference>
<dbReference type="Proteomes" id="UP001174136">
    <property type="component" value="Unassembled WGS sequence"/>
</dbReference>
<comment type="caution">
    <text evidence="1">The sequence shown here is derived from an EMBL/GenBank/DDBJ whole genome shotgun (WGS) entry which is preliminary data.</text>
</comment>
<protein>
    <submittedName>
        <fullName evidence="1">Uncharacterized protein</fullName>
    </submittedName>
</protein>
<name>A0AA47MYX7_MERPO</name>
<sequence length="71" mass="8101">MAEALERQIEQYNIECRDQCAKATTSSGKRLLVVICPPFMKIVHANLKHSGEMCFMDASGNMDRHHCRVFC</sequence>
<gene>
    <name evidence="1" type="ORF">N1851_010191</name>
</gene>
<accession>A0AA47MYX7</accession>
<evidence type="ECO:0000313" key="2">
    <source>
        <dbReference type="Proteomes" id="UP001174136"/>
    </source>
</evidence>
<proteinExistence type="predicted"/>
<keyword evidence="2" id="KW-1185">Reference proteome</keyword>
<dbReference type="AlphaFoldDB" id="A0AA47MYX7"/>
<evidence type="ECO:0000313" key="1">
    <source>
        <dbReference type="EMBL" id="KAK0149278.1"/>
    </source>
</evidence>
<reference evidence="1" key="1">
    <citation type="journal article" date="2023" name="Front. Mar. Sci.">
        <title>A new Merluccius polli reference genome to investigate the effects of global change in West African waters.</title>
        <authorList>
            <person name="Mateo J.L."/>
            <person name="Blanco-Fernandez C."/>
            <person name="Garcia-Vazquez E."/>
            <person name="Machado-Schiaffino G."/>
        </authorList>
    </citation>
    <scope>NUCLEOTIDE SEQUENCE</scope>
    <source>
        <strain evidence="1">C29</strain>
        <tissue evidence="1">Fin</tissue>
    </source>
</reference>
<organism evidence="1 2">
    <name type="scientific">Merluccius polli</name>
    <name type="common">Benguela hake</name>
    <name type="synonym">Merluccius cadenati</name>
    <dbReference type="NCBI Taxonomy" id="89951"/>
    <lineage>
        <taxon>Eukaryota</taxon>
        <taxon>Metazoa</taxon>
        <taxon>Chordata</taxon>
        <taxon>Craniata</taxon>
        <taxon>Vertebrata</taxon>
        <taxon>Euteleostomi</taxon>
        <taxon>Actinopterygii</taxon>
        <taxon>Neopterygii</taxon>
        <taxon>Teleostei</taxon>
        <taxon>Neoteleostei</taxon>
        <taxon>Acanthomorphata</taxon>
        <taxon>Zeiogadaria</taxon>
        <taxon>Gadariae</taxon>
        <taxon>Gadiformes</taxon>
        <taxon>Gadoidei</taxon>
        <taxon>Merlucciidae</taxon>
        <taxon>Merluccius</taxon>
    </lineage>
</organism>
<dbReference type="EMBL" id="JAOPHQ010001796">
    <property type="protein sequence ID" value="KAK0149278.1"/>
    <property type="molecule type" value="Genomic_DNA"/>
</dbReference>
<dbReference type="PANTHER" id="PTHR35385:SF2">
    <property type="entry name" value="PROTEIN B, PUTATIVE-RELATED"/>
    <property type="match status" value="1"/>
</dbReference>